<comment type="caution">
    <text evidence="13">The sequence shown here is derived from an EMBL/GenBank/DDBJ whole genome shotgun (WGS) entry which is preliminary data.</text>
</comment>
<dbReference type="PROSITE" id="PS52044">
    <property type="entry name" value="VLRF1"/>
    <property type="match status" value="1"/>
</dbReference>
<feature type="compositionally biased region" description="Low complexity" evidence="11">
    <location>
        <begin position="555"/>
        <end position="569"/>
    </location>
</feature>
<dbReference type="InterPro" id="IPR036770">
    <property type="entry name" value="Ankyrin_rpt-contain_sf"/>
</dbReference>
<feature type="compositionally biased region" description="Pro residues" evidence="11">
    <location>
        <begin position="440"/>
        <end position="450"/>
    </location>
</feature>
<accession>A0A5C5G158</accession>
<keyword evidence="3 10" id="KW-0963">Cytoplasm</keyword>
<feature type="region of interest" description="Disordered" evidence="11">
    <location>
        <begin position="31"/>
        <end position="56"/>
    </location>
</feature>
<evidence type="ECO:0000256" key="1">
    <source>
        <dbReference type="ARBA" id="ARBA00004496"/>
    </source>
</evidence>
<feature type="compositionally biased region" description="Basic and acidic residues" evidence="11">
    <location>
        <begin position="691"/>
        <end position="718"/>
    </location>
</feature>
<feature type="active site" evidence="10">
    <location>
        <position position="317"/>
    </location>
</feature>
<feature type="region of interest" description="Disordered" evidence="11">
    <location>
        <begin position="124"/>
        <end position="163"/>
    </location>
</feature>
<name>A0A5C5G158_9BASI</name>
<keyword evidence="8" id="KW-0040">ANK repeat</keyword>
<evidence type="ECO:0000256" key="6">
    <source>
        <dbReference type="ARBA" id="ARBA00022759"/>
    </source>
</evidence>
<dbReference type="Proteomes" id="UP000311382">
    <property type="component" value="Unassembled WGS sequence"/>
</dbReference>
<gene>
    <name evidence="13" type="ORF">DMC30DRAFT_101545</name>
</gene>
<feature type="region of interest" description="Disordered" evidence="11">
    <location>
        <begin position="504"/>
        <end position="526"/>
    </location>
</feature>
<feature type="compositionally biased region" description="Low complexity" evidence="11">
    <location>
        <begin position="149"/>
        <end position="159"/>
    </location>
</feature>
<dbReference type="PANTHER" id="PTHR16036">
    <property type="entry name" value="ANKYRIN REPEAT AND ZINC FINGER DOMAIN-CONTAINING PROTEIN 1"/>
    <property type="match status" value="1"/>
</dbReference>
<comment type="similarity">
    <text evidence="2 10">Belongs to the ANKZF1/VMS1 family.</text>
</comment>
<dbReference type="InterPro" id="IPR041175">
    <property type="entry name" value="VLRF1/Vms1"/>
</dbReference>
<evidence type="ECO:0000256" key="7">
    <source>
        <dbReference type="ARBA" id="ARBA00022801"/>
    </source>
</evidence>
<feature type="compositionally biased region" description="Basic and acidic residues" evidence="11">
    <location>
        <begin position="617"/>
        <end position="668"/>
    </location>
</feature>
<dbReference type="STRING" id="5288.A0A5C5G158"/>
<comment type="subcellular location">
    <subcellularLocation>
        <location evidence="1">Cytoplasm</location>
    </subcellularLocation>
</comment>
<evidence type="ECO:0000256" key="5">
    <source>
        <dbReference type="ARBA" id="ARBA00022737"/>
    </source>
</evidence>
<dbReference type="PANTHER" id="PTHR16036:SF2">
    <property type="entry name" value="TRNA ENDONUCLEASE ANKZF1"/>
    <property type="match status" value="1"/>
</dbReference>
<protein>
    <recommendedName>
        <fullName evidence="12">VLRF1 domain-containing protein</fullName>
    </recommendedName>
</protein>
<keyword evidence="5" id="KW-0677">Repeat</keyword>
<evidence type="ECO:0000256" key="4">
    <source>
        <dbReference type="ARBA" id="ARBA00022722"/>
    </source>
</evidence>
<feature type="region of interest" description="Disordered" evidence="11">
    <location>
        <begin position="308"/>
        <end position="328"/>
    </location>
</feature>
<feature type="region of interest" description="Disordered" evidence="11">
    <location>
        <begin position="616"/>
        <end position="725"/>
    </location>
</feature>
<evidence type="ECO:0000256" key="9">
    <source>
        <dbReference type="ARBA" id="ARBA00023054"/>
    </source>
</evidence>
<dbReference type="GO" id="GO:0016787">
    <property type="term" value="F:hydrolase activity"/>
    <property type="evidence" value="ECO:0007669"/>
    <property type="project" value="UniProtKB-KW"/>
</dbReference>
<dbReference type="InterPro" id="IPR047139">
    <property type="entry name" value="ANKZ1/VMS1"/>
</dbReference>
<keyword evidence="9" id="KW-0175">Coiled coil</keyword>
<dbReference type="GO" id="GO:0036503">
    <property type="term" value="P:ERAD pathway"/>
    <property type="evidence" value="ECO:0007669"/>
    <property type="project" value="TreeGrafter"/>
</dbReference>
<feature type="domain" description="VLRF1" evidence="12">
    <location>
        <begin position="258"/>
        <end position="415"/>
    </location>
</feature>
<evidence type="ECO:0000313" key="14">
    <source>
        <dbReference type="Proteomes" id="UP000311382"/>
    </source>
</evidence>
<feature type="region of interest" description="Disordered" evidence="11">
    <location>
        <begin position="555"/>
        <end position="590"/>
    </location>
</feature>
<evidence type="ECO:0000256" key="2">
    <source>
        <dbReference type="ARBA" id="ARBA00009262"/>
    </source>
</evidence>
<dbReference type="OrthoDB" id="429841at2759"/>
<keyword evidence="14" id="KW-1185">Reference proteome</keyword>
<evidence type="ECO:0000313" key="13">
    <source>
        <dbReference type="EMBL" id="TNY22850.1"/>
    </source>
</evidence>
<organism evidence="13 14">
    <name type="scientific">Rhodotorula diobovata</name>
    <dbReference type="NCBI Taxonomy" id="5288"/>
    <lineage>
        <taxon>Eukaryota</taxon>
        <taxon>Fungi</taxon>
        <taxon>Dikarya</taxon>
        <taxon>Basidiomycota</taxon>
        <taxon>Pucciniomycotina</taxon>
        <taxon>Microbotryomycetes</taxon>
        <taxon>Sporidiobolales</taxon>
        <taxon>Sporidiobolaceae</taxon>
        <taxon>Rhodotorula</taxon>
    </lineage>
</organism>
<dbReference type="GO" id="GO:0005737">
    <property type="term" value="C:cytoplasm"/>
    <property type="evidence" value="ECO:0007669"/>
    <property type="project" value="UniProtKB-SubCell"/>
</dbReference>
<reference evidence="13 14" key="1">
    <citation type="submission" date="2019-03" db="EMBL/GenBank/DDBJ databases">
        <title>Rhodosporidium diobovatum UCD-FST 08-225 genome sequencing, assembly, and annotation.</title>
        <authorList>
            <person name="Fakankun I.U."/>
            <person name="Fristensky B."/>
            <person name="Levin D.B."/>
        </authorList>
    </citation>
    <scope>NUCLEOTIDE SEQUENCE [LARGE SCALE GENOMIC DNA]</scope>
    <source>
        <strain evidence="13 14">UCD-FST 08-225</strain>
    </source>
</reference>
<feature type="compositionally biased region" description="Low complexity" evidence="11">
    <location>
        <begin position="124"/>
        <end position="142"/>
    </location>
</feature>
<keyword evidence="6 10" id="KW-0255">Endonuclease</keyword>
<evidence type="ECO:0000256" key="11">
    <source>
        <dbReference type="SAM" id="MobiDB-lite"/>
    </source>
</evidence>
<sequence>MAYKLPHQALYAFQLPRDLVTALHPRQLVIPESHPLHPSNRTLDPAPPPTTTDADADLAHATPQSRGSYTCALTGASFSTLEGLKHHYHTDWYRYNVKLRLQGKKTPVSEQEFNNLVDNLSASISGSDASSASSSASDFAPSDSDDSPDSPAASSHAHSNLSRVLRKTHLARATPGATDADEEADALLLAGPRTALQWFEAPDVAPSTQYGVARAALPLAGARRRALPGTEEGLAVLDELRSLQLPPEGAPSQGADEGERKWTLLMFGGGHFAGMVVQLRPRLVGRGKGKDKERELVVLEKKTFHRYTTRRKQGGAQSANDAGKGKAKSAGAMIRRHNEAALTDEVRELLSSWGDEIRSSELVFLRCSKNNYRTFFGYDDAVLEKGDPRIRGFGFPTKRPTINELVRAFVELTRVKTSHLSAEALAALDASYLSSLTPKPTAPSPSPAPPAKKEPPKPAEPQLSKAQELERDRWTRLVDMVRKGRVDALRAFLDKYGPELESGLGEAAGGGAGGGGGGRGELPGWWDARERDRTPTLLHCASAADQPLVVRFLLSSPASPSSSSSSSSADPTYVSPQGRTAYELAPSRPTRNQFRFAAFADPARCDWVAAARVPSGLDERVEVERERREEERRQRARERDEAREKEEERERARVAEREEEERRVRDAQARTPSLRAGVNRLGGGPPQVMQERQRSGLSEEQKRRVEREERARAAEARLRRLGGSS</sequence>
<evidence type="ECO:0000259" key="12">
    <source>
        <dbReference type="PROSITE" id="PS52044"/>
    </source>
</evidence>
<dbReference type="AlphaFoldDB" id="A0A5C5G158"/>
<dbReference type="Gene3D" id="1.25.40.20">
    <property type="entry name" value="Ankyrin repeat-containing domain"/>
    <property type="match status" value="1"/>
</dbReference>
<comment type="domain">
    <text evidence="10">The VLRF1 domain mediates binding to the 60S ribosomal subunit.</text>
</comment>
<dbReference type="EMBL" id="SOZI01000019">
    <property type="protein sequence ID" value="TNY22850.1"/>
    <property type="molecule type" value="Genomic_DNA"/>
</dbReference>
<keyword evidence="7 10" id="KW-0378">Hydrolase</keyword>
<evidence type="ECO:0000256" key="10">
    <source>
        <dbReference type="PROSITE-ProRule" id="PRU01389"/>
    </source>
</evidence>
<feature type="region of interest" description="Disordered" evidence="11">
    <location>
        <begin position="436"/>
        <end position="471"/>
    </location>
</feature>
<keyword evidence="4 10" id="KW-0540">Nuclease</keyword>
<evidence type="ECO:0000256" key="8">
    <source>
        <dbReference type="ARBA" id="ARBA00023043"/>
    </source>
</evidence>
<evidence type="ECO:0000256" key="3">
    <source>
        <dbReference type="ARBA" id="ARBA00022490"/>
    </source>
</evidence>
<feature type="compositionally biased region" description="Gly residues" evidence="11">
    <location>
        <begin position="506"/>
        <end position="521"/>
    </location>
</feature>
<dbReference type="Pfam" id="PF18826">
    <property type="entry name" value="bVLRF1"/>
    <property type="match status" value="1"/>
</dbReference>
<dbReference type="GO" id="GO:0004519">
    <property type="term" value="F:endonuclease activity"/>
    <property type="evidence" value="ECO:0007669"/>
    <property type="project" value="UniProtKB-KW"/>
</dbReference>
<proteinExistence type="inferred from homology"/>